<protein>
    <submittedName>
        <fullName evidence="2">Uncharacterized protein</fullName>
    </submittedName>
</protein>
<dbReference type="Proteomes" id="UP000507470">
    <property type="component" value="Unassembled WGS sequence"/>
</dbReference>
<reference evidence="2 3" key="1">
    <citation type="submission" date="2020-06" db="EMBL/GenBank/DDBJ databases">
        <authorList>
            <person name="Li R."/>
            <person name="Bekaert M."/>
        </authorList>
    </citation>
    <scope>NUCLEOTIDE SEQUENCE [LARGE SCALE GENOMIC DNA]</scope>
    <source>
        <strain evidence="3">wild</strain>
    </source>
</reference>
<proteinExistence type="predicted"/>
<gene>
    <name evidence="2" type="ORF">MCOR_42022</name>
</gene>
<name>A0A6J8DJ14_MYTCO</name>
<dbReference type="EMBL" id="CACVKT020007583">
    <property type="protein sequence ID" value="CAC5408653.1"/>
    <property type="molecule type" value="Genomic_DNA"/>
</dbReference>
<organism evidence="2 3">
    <name type="scientific">Mytilus coruscus</name>
    <name type="common">Sea mussel</name>
    <dbReference type="NCBI Taxonomy" id="42192"/>
    <lineage>
        <taxon>Eukaryota</taxon>
        <taxon>Metazoa</taxon>
        <taxon>Spiralia</taxon>
        <taxon>Lophotrochozoa</taxon>
        <taxon>Mollusca</taxon>
        <taxon>Bivalvia</taxon>
        <taxon>Autobranchia</taxon>
        <taxon>Pteriomorphia</taxon>
        <taxon>Mytilida</taxon>
        <taxon>Mytiloidea</taxon>
        <taxon>Mytilidae</taxon>
        <taxon>Mytilinae</taxon>
        <taxon>Mytilus</taxon>
    </lineage>
</organism>
<feature type="region of interest" description="Disordered" evidence="1">
    <location>
        <begin position="24"/>
        <end position="44"/>
    </location>
</feature>
<sequence>MEDLQVDQLRSPPLDKQLATLEQGDNSLSNNKHPTAMDSSQTTSSDYAFSEDNYVLPSPTISELAKDFDATLIYKSHGTEEITAFEYAPKIFVEKRKHNWNSALQQLCKQNKDSHWQWKIHGCPSYNDNLINKKRLVLKRELRQLQRQLNAEERHSLYENSMSAHCGDNATFHKIIRRQRQSGKRRMDYLIVGDYHYDTPDLICEAWTDKLF</sequence>
<evidence type="ECO:0000256" key="1">
    <source>
        <dbReference type="SAM" id="MobiDB-lite"/>
    </source>
</evidence>
<evidence type="ECO:0000313" key="3">
    <source>
        <dbReference type="Proteomes" id="UP000507470"/>
    </source>
</evidence>
<accession>A0A6J8DJ14</accession>
<keyword evidence="3" id="KW-1185">Reference proteome</keyword>
<dbReference type="AlphaFoldDB" id="A0A6J8DJ14"/>
<evidence type="ECO:0000313" key="2">
    <source>
        <dbReference type="EMBL" id="CAC5408653.1"/>
    </source>
</evidence>